<evidence type="ECO:0000259" key="7">
    <source>
        <dbReference type="Pfam" id="PF00703"/>
    </source>
</evidence>
<dbReference type="PANTHER" id="PTHR10066:SF67">
    <property type="entry name" value="BETA-GLUCURONIDASE"/>
    <property type="match status" value="1"/>
</dbReference>
<dbReference type="FunFam" id="3.20.20.80:FF:000029">
    <property type="entry name" value="Beta-glucuronidase"/>
    <property type="match status" value="1"/>
</dbReference>
<dbReference type="GO" id="GO:0005615">
    <property type="term" value="C:extracellular space"/>
    <property type="evidence" value="ECO:0007669"/>
    <property type="project" value="TreeGrafter"/>
</dbReference>
<evidence type="ECO:0000256" key="3">
    <source>
        <dbReference type="ARBA" id="ARBA00012761"/>
    </source>
</evidence>
<dbReference type="SUPFAM" id="SSF49785">
    <property type="entry name" value="Galactose-binding domain-like"/>
    <property type="match status" value="1"/>
</dbReference>
<dbReference type="Proteomes" id="UP000762676">
    <property type="component" value="Unassembled WGS sequence"/>
</dbReference>
<dbReference type="InterPro" id="IPR008979">
    <property type="entry name" value="Galactose-bd-like_sf"/>
</dbReference>
<name>A0AAV4HGS6_9GAST</name>
<dbReference type="AlphaFoldDB" id="A0AAV4HGS6"/>
<dbReference type="Pfam" id="PF02837">
    <property type="entry name" value="Glyco_hydro_2_N"/>
    <property type="match status" value="1"/>
</dbReference>
<evidence type="ECO:0000256" key="5">
    <source>
        <dbReference type="ARBA" id="ARBA00022801"/>
    </source>
</evidence>
<evidence type="ECO:0000256" key="2">
    <source>
        <dbReference type="ARBA" id="ARBA00007401"/>
    </source>
</evidence>
<dbReference type="InterPro" id="IPR006101">
    <property type="entry name" value="Glyco_hydro_2"/>
</dbReference>
<reference evidence="10 11" key="1">
    <citation type="journal article" date="2021" name="Elife">
        <title>Chloroplast acquisition without the gene transfer in kleptoplastic sea slugs, Plakobranchus ocellatus.</title>
        <authorList>
            <person name="Maeda T."/>
            <person name="Takahashi S."/>
            <person name="Yoshida T."/>
            <person name="Shimamura S."/>
            <person name="Takaki Y."/>
            <person name="Nagai Y."/>
            <person name="Toyoda A."/>
            <person name="Suzuki Y."/>
            <person name="Arimoto A."/>
            <person name="Ishii H."/>
            <person name="Satoh N."/>
            <person name="Nishiyama T."/>
            <person name="Hasebe M."/>
            <person name="Maruyama T."/>
            <person name="Minagawa J."/>
            <person name="Obokata J."/>
            <person name="Shigenobu S."/>
        </authorList>
    </citation>
    <scope>NUCLEOTIDE SEQUENCE [LARGE SCALE GENOMIC DNA]</scope>
</reference>
<dbReference type="GO" id="GO:0019391">
    <property type="term" value="P:glucuronoside catabolic process"/>
    <property type="evidence" value="ECO:0007669"/>
    <property type="project" value="TreeGrafter"/>
</dbReference>
<comment type="caution">
    <text evidence="10">The sequence shown here is derived from an EMBL/GenBank/DDBJ whole genome shotgun (WGS) entry which is preliminary data.</text>
</comment>
<comment type="function">
    <text evidence="1">Plays an important role in the degradation of dermatan and keratan sulfates.</text>
</comment>
<feature type="domain" description="Glycosyl hydrolases family 2 sugar binding" evidence="9">
    <location>
        <begin position="14"/>
        <end position="193"/>
    </location>
</feature>
<proteinExistence type="inferred from homology"/>
<evidence type="ECO:0000313" key="11">
    <source>
        <dbReference type="Proteomes" id="UP000762676"/>
    </source>
</evidence>
<keyword evidence="6" id="KW-0326">Glycosidase</keyword>
<evidence type="ECO:0000259" key="9">
    <source>
        <dbReference type="Pfam" id="PF02837"/>
    </source>
</evidence>
<dbReference type="InterPro" id="IPR017853">
    <property type="entry name" value="GH"/>
</dbReference>
<dbReference type="PANTHER" id="PTHR10066">
    <property type="entry name" value="BETA-GLUCURONIDASE"/>
    <property type="match status" value="1"/>
</dbReference>
<dbReference type="Pfam" id="PF00703">
    <property type="entry name" value="Glyco_hydro_2"/>
    <property type="match status" value="1"/>
</dbReference>
<accession>A0AAV4HGS6</accession>
<dbReference type="SUPFAM" id="SSF51445">
    <property type="entry name" value="(Trans)glycosidases"/>
    <property type="match status" value="1"/>
</dbReference>
<protein>
    <recommendedName>
        <fullName evidence="4">Beta-glucuronidase</fullName>
        <ecNumber evidence="3">3.2.1.31</ecNumber>
    </recommendedName>
</protein>
<evidence type="ECO:0000259" key="8">
    <source>
        <dbReference type="Pfam" id="PF02836"/>
    </source>
</evidence>
<dbReference type="Gene3D" id="2.60.40.10">
    <property type="entry name" value="Immunoglobulins"/>
    <property type="match status" value="1"/>
</dbReference>
<evidence type="ECO:0000256" key="4">
    <source>
        <dbReference type="ARBA" id="ARBA00016205"/>
    </source>
</evidence>
<feature type="domain" description="Glycoside hydrolase family 2 catalytic" evidence="8">
    <location>
        <begin position="295"/>
        <end position="596"/>
    </location>
</feature>
<dbReference type="GO" id="GO:0005975">
    <property type="term" value="P:carbohydrate metabolic process"/>
    <property type="evidence" value="ECO:0007669"/>
    <property type="project" value="InterPro"/>
</dbReference>
<dbReference type="FunFam" id="2.60.120.260:FF:000027">
    <property type="entry name" value="Beta-glucuronidase"/>
    <property type="match status" value="1"/>
</dbReference>
<organism evidence="10 11">
    <name type="scientific">Elysia marginata</name>
    <dbReference type="NCBI Taxonomy" id="1093978"/>
    <lineage>
        <taxon>Eukaryota</taxon>
        <taxon>Metazoa</taxon>
        <taxon>Spiralia</taxon>
        <taxon>Lophotrochozoa</taxon>
        <taxon>Mollusca</taxon>
        <taxon>Gastropoda</taxon>
        <taxon>Heterobranchia</taxon>
        <taxon>Euthyneura</taxon>
        <taxon>Panpulmonata</taxon>
        <taxon>Sacoglossa</taxon>
        <taxon>Placobranchoidea</taxon>
        <taxon>Plakobranchidae</taxon>
        <taxon>Elysia</taxon>
    </lineage>
</organism>
<dbReference type="Gene3D" id="3.20.20.80">
    <property type="entry name" value="Glycosidases"/>
    <property type="match status" value="1"/>
</dbReference>
<dbReference type="Gene3D" id="2.60.120.260">
    <property type="entry name" value="Galactose-binding domain-like"/>
    <property type="match status" value="1"/>
</dbReference>
<dbReference type="PROSITE" id="PS00608">
    <property type="entry name" value="GLYCOSYL_HYDROL_F2_2"/>
    <property type="match status" value="1"/>
</dbReference>
<sequence length="636" mass="72990">MLYPQDSESRESKILDGIWHFRADMSPSRTRGFNEKWWTKSLSESGPVIDMPVPASYNDITEDKSLRDFVGWAWYERQFYVSPHWSSNRRIILRFDSAHYNSVVWVNGKQVMEHNGGHLPFESDVFGALNFDGPNRVTVAVNNTLTPTTLPPGEIIYQTDTSKYPKGYFTQELQMDFFNYAGIHRHVWLYTTPVTYIDDITILTDIEGSKGLVNCTITVGGKVPDTDGSVRVSAFDSAGRVVASSSSLSSTSIIVIPNATLWWPYGMNETVGHQYTIMVNYTGDVYRQKFGIRTVQVTEDKFLINKKPFYCHGVAKHEDSDIRGKGLDYSLITKDFNMLRWLGVNCIRTSHYPYAEEIMSLADQQGVAVIDESPGVGIKHKSNMGPESLKHHKEVMSEMIRRDKNRPSVIMWSVANEPASDSSFAASYFKSVIEHTRSEDPAKRPVTFVSDVVFEKDTVVQFVDVVCMNRYYAWYHDPGHLEVVHLQLQREFEGFRSKQKKPIIVTEYGADTVPGLHREPSFMFTEEYQVDFLQEYHKVFDDARQKFLVGEMVWNFADFMTVQGTKRVVGNKKGLLTRQRQPKRAAFTIRDRYHALATGQDASRLYTYSHTHLSSPHVYSLYSSQAQNYHAYEYTR</sequence>
<dbReference type="InterPro" id="IPR036156">
    <property type="entry name" value="Beta-gal/glucu_dom_sf"/>
</dbReference>
<dbReference type="Pfam" id="PF02836">
    <property type="entry name" value="Glyco_hydro_2_C"/>
    <property type="match status" value="1"/>
</dbReference>
<dbReference type="SUPFAM" id="SSF49303">
    <property type="entry name" value="beta-Galactosidase/glucuronidase domain"/>
    <property type="match status" value="1"/>
</dbReference>
<comment type="similarity">
    <text evidence="2">Belongs to the glycosyl hydrolase 2 family.</text>
</comment>
<dbReference type="NCBIfam" id="NF007538">
    <property type="entry name" value="PRK10150.1"/>
    <property type="match status" value="1"/>
</dbReference>
<dbReference type="InterPro" id="IPR023232">
    <property type="entry name" value="Glyco_hydro_2_AS"/>
</dbReference>
<evidence type="ECO:0000313" key="10">
    <source>
        <dbReference type="EMBL" id="GFR97061.1"/>
    </source>
</evidence>
<evidence type="ECO:0000256" key="1">
    <source>
        <dbReference type="ARBA" id="ARBA00003025"/>
    </source>
</evidence>
<dbReference type="InterPro" id="IPR006104">
    <property type="entry name" value="Glyco_hydro_2_N"/>
</dbReference>
<dbReference type="EC" id="3.2.1.31" evidence="3"/>
<keyword evidence="11" id="KW-1185">Reference proteome</keyword>
<gene>
    <name evidence="10" type="ORF">ElyMa_000983200</name>
</gene>
<keyword evidence="5" id="KW-0378">Hydrolase</keyword>
<dbReference type="GO" id="GO:0030246">
    <property type="term" value="F:carbohydrate binding"/>
    <property type="evidence" value="ECO:0007669"/>
    <property type="project" value="TreeGrafter"/>
</dbReference>
<dbReference type="PRINTS" id="PR00132">
    <property type="entry name" value="GLHYDRLASE2"/>
</dbReference>
<dbReference type="InterPro" id="IPR006102">
    <property type="entry name" value="Ig-like_GH2"/>
</dbReference>
<evidence type="ECO:0000256" key="6">
    <source>
        <dbReference type="ARBA" id="ARBA00023295"/>
    </source>
</evidence>
<dbReference type="InterPro" id="IPR013783">
    <property type="entry name" value="Ig-like_fold"/>
</dbReference>
<dbReference type="InterPro" id="IPR006103">
    <property type="entry name" value="Glyco_hydro_2_cat"/>
</dbReference>
<dbReference type="EMBL" id="BMAT01002014">
    <property type="protein sequence ID" value="GFR97061.1"/>
    <property type="molecule type" value="Genomic_DNA"/>
</dbReference>
<dbReference type="GO" id="GO:0004566">
    <property type="term" value="F:beta-glucuronidase activity"/>
    <property type="evidence" value="ECO:0007669"/>
    <property type="project" value="UniProtKB-EC"/>
</dbReference>
<feature type="domain" description="Glycoside hydrolase family 2 immunoglobulin-like beta-sandwich" evidence="7">
    <location>
        <begin position="195"/>
        <end position="293"/>
    </location>
</feature>